<gene>
    <name evidence="2" type="ORF">PIB30_082023</name>
</gene>
<accession>A0ABU6YQP6</accession>
<keyword evidence="3" id="KW-1185">Reference proteome</keyword>
<evidence type="ECO:0000256" key="1">
    <source>
        <dbReference type="SAM" id="MobiDB-lite"/>
    </source>
</evidence>
<name>A0ABU6YQP6_9FABA</name>
<protein>
    <submittedName>
        <fullName evidence="2">Uncharacterized protein</fullName>
    </submittedName>
</protein>
<evidence type="ECO:0000313" key="3">
    <source>
        <dbReference type="Proteomes" id="UP001341840"/>
    </source>
</evidence>
<comment type="caution">
    <text evidence="2">The sequence shown here is derived from an EMBL/GenBank/DDBJ whole genome shotgun (WGS) entry which is preliminary data.</text>
</comment>
<organism evidence="2 3">
    <name type="scientific">Stylosanthes scabra</name>
    <dbReference type="NCBI Taxonomy" id="79078"/>
    <lineage>
        <taxon>Eukaryota</taxon>
        <taxon>Viridiplantae</taxon>
        <taxon>Streptophyta</taxon>
        <taxon>Embryophyta</taxon>
        <taxon>Tracheophyta</taxon>
        <taxon>Spermatophyta</taxon>
        <taxon>Magnoliopsida</taxon>
        <taxon>eudicotyledons</taxon>
        <taxon>Gunneridae</taxon>
        <taxon>Pentapetalae</taxon>
        <taxon>rosids</taxon>
        <taxon>fabids</taxon>
        <taxon>Fabales</taxon>
        <taxon>Fabaceae</taxon>
        <taxon>Papilionoideae</taxon>
        <taxon>50 kb inversion clade</taxon>
        <taxon>dalbergioids sensu lato</taxon>
        <taxon>Dalbergieae</taxon>
        <taxon>Pterocarpus clade</taxon>
        <taxon>Stylosanthes</taxon>
    </lineage>
</organism>
<evidence type="ECO:0000313" key="2">
    <source>
        <dbReference type="EMBL" id="MED6212304.1"/>
    </source>
</evidence>
<sequence length="208" mass="23560">MKLLRTTADLHGQWRSADYQGRAPDAKHGETVNRQRRDERCRWWRDVTNGWVRVWSYRPISSTAKEPAEPNYRRRRTLAVAVRRGGGRRPRGPSPSHKSQRLVPAFADSNAAQPPRFSPVVCRHSLSRLSPSPPSQVCHFASFPFSFFRLSLSPPSQVCHLLAVPSPFSVVGILVFSVESASSHRFSILVQVLASYINYLKLRISSQL</sequence>
<dbReference type="Proteomes" id="UP001341840">
    <property type="component" value="Unassembled WGS sequence"/>
</dbReference>
<feature type="region of interest" description="Disordered" evidence="1">
    <location>
        <begin position="81"/>
        <end position="100"/>
    </location>
</feature>
<proteinExistence type="predicted"/>
<reference evidence="2 3" key="1">
    <citation type="journal article" date="2023" name="Plants (Basel)">
        <title>Bridging the Gap: Combining Genomics and Transcriptomics Approaches to Understand Stylosanthes scabra, an Orphan Legume from the Brazilian Caatinga.</title>
        <authorList>
            <person name="Ferreira-Neto J.R.C."/>
            <person name="da Silva M.D."/>
            <person name="Binneck E."/>
            <person name="de Melo N.F."/>
            <person name="da Silva R.H."/>
            <person name="de Melo A.L.T.M."/>
            <person name="Pandolfi V."/>
            <person name="Bustamante F.O."/>
            <person name="Brasileiro-Vidal A.C."/>
            <person name="Benko-Iseppon A.M."/>
        </authorList>
    </citation>
    <scope>NUCLEOTIDE SEQUENCE [LARGE SCALE GENOMIC DNA]</scope>
    <source>
        <tissue evidence="2">Leaves</tissue>
    </source>
</reference>
<dbReference type="EMBL" id="JASCZI010242902">
    <property type="protein sequence ID" value="MED6212304.1"/>
    <property type="molecule type" value="Genomic_DNA"/>
</dbReference>